<reference evidence="2 3" key="1">
    <citation type="submission" date="2014-02" db="EMBL/GenBank/DDBJ databases">
        <title>The genome sequence of Colletotrichum salicis CBS 607.94.</title>
        <authorList>
            <person name="Baroncelli R."/>
            <person name="Thon M.R."/>
        </authorList>
    </citation>
    <scope>NUCLEOTIDE SEQUENCE [LARGE SCALE GENOMIC DNA]</scope>
    <source>
        <strain evidence="2 3">CBS 607.94</strain>
    </source>
</reference>
<dbReference type="PANTHER" id="PTHR10622:SF10">
    <property type="entry name" value="HET DOMAIN-CONTAINING PROTEIN"/>
    <property type="match status" value="1"/>
</dbReference>
<evidence type="ECO:0000259" key="1">
    <source>
        <dbReference type="Pfam" id="PF06985"/>
    </source>
</evidence>
<dbReference type="AlphaFoldDB" id="A0A135UNA7"/>
<evidence type="ECO:0000313" key="3">
    <source>
        <dbReference type="Proteomes" id="UP000070121"/>
    </source>
</evidence>
<evidence type="ECO:0000313" key="2">
    <source>
        <dbReference type="EMBL" id="KXH61869.1"/>
    </source>
</evidence>
<comment type="caution">
    <text evidence="2">The sequence shown here is derived from an EMBL/GenBank/DDBJ whole genome shotgun (WGS) entry which is preliminary data.</text>
</comment>
<sequence length="258" mass="29654">MRLINVHTGRLEEFHSAVPPYAILSHTWGFDKEEISFEDIQSDETTQQGPGLRKLQGRCKQAIRDRLQYAWVDTCCIDKKNSTELHEAINSMFEWYRKGEVCYAYLPDVCVNINGQEAFETKFRRSRWFERGWTLQELLAPRMLIFYDHNWNALGTKKGLVDQIQDITGIPTEYLVGRHRLQGASVAQRMSWAATRETKKAENMAYSLMGIFDINTSMIYGEGGAKAFGRLLKEIMVRSADDSILAWDLNPSQPTSTV</sequence>
<dbReference type="EMBL" id="JFFI01001233">
    <property type="protein sequence ID" value="KXH61869.1"/>
    <property type="molecule type" value="Genomic_DNA"/>
</dbReference>
<accession>A0A135UNA7</accession>
<dbReference type="STRING" id="1209931.A0A135UNA7"/>
<dbReference type="InterPro" id="IPR010730">
    <property type="entry name" value="HET"/>
</dbReference>
<proteinExistence type="predicted"/>
<dbReference type="PANTHER" id="PTHR10622">
    <property type="entry name" value="HET DOMAIN-CONTAINING PROTEIN"/>
    <property type="match status" value="1"/>
</dbReference>
<feature type="domain" description="Heterokaryon incompatibility" evidence="1">
    <location>
        <begin position="21"/>
        <end position="106"/>
    </location>
</feature>
<keyword evidence="3" id="KW-1185">Reference proteome</keyword>
<dbReference type="Proteomes" id="UP000070121">
    <property type="component" value="Unassembled WGS sequence"/>
</dbReference>
<gene>
    <name evidence="2" type="ORF">CSAL01_10351</name>
</gene>
<name>A0A135UNA7_9PEZI</name>
<organism evidence="2 3">
    <name type="scientific">Colletotrichum salicis</name>
    <dbReference type="NCBI Taxonomy" id="1209931"/>
    <lineage>
        <taxon>Eukaryota</taxon>
        <taxon>Fungi</taxon>
        <taxon>Dikarya</taxon>
        <taxon>Ascomycota</taxon>
        <taxon>Pezizomycotina</taxon>
        <taxon>Sordariomycetes</taxon>
        <taxon>Hypocreomycetidae</taxon>
        <taxon>Glomerellales</taxon>
        <taxon>Glomerellaceae</taxon>
        <taxon>Colletotrichum</taxon>
        <taxon>Colletotrichum acutatum species complex</taxon>
    </lineage>
</organism>
<dbReference type="OrthoDB" id="20872at2759"/>
<dbReference type="Pfam" id="PF06985">
    <property type="entry name" value="HET"/>
    <property type="match status" value="1"/>
</dbReference>
<protein>
    <recommendedName>
        <fullName evidence="1">Heterokaryon incompatibility domain-containing protein</fullName>
    </recommendedName>
</protein>